<accession>A0A6U2FXP7</accession>
<dbReference type="PROSITE" id="PS50191">
    <property type="entry name" value="CRAL_TRIO"/>
    <property type="match status" value="1"/>
</dbReference>
<dbReference type="SUPFAM" id="SSF52087">
    <property type="entry name" value="CRAL/TRIO domain"/>
    <property type="match status" value="1"/>
</dbReference>
<dbReference type="GO" id="GO:1902936">
    <property type="term" value="F:phosphatidylinositol bisphosphate binding"/>
    <property type="evidence" value="ECO:0007669"/>
    <property type="project" value="TreeGrafter"/>
</dbReference>
<organism evidence="3">
    <name type="scientific">Pseudictyota dubia</name>
    <dbReference type="NCBI Taxonomy" id="2749911"/>
    <lineage>
        <taxon>Eukaryota</taxon>
        <taxon>Sar</taxon>
        <taxon>Stramenopiles</taxon>
        <taxon>Ochrophyta</taxon>
        <taxon>Bacillariophyta</taxon>
        <taxon>Mediophyceae</taxon>
        <taxon>Biddulphiophycidae</taxon>
        <taxon>Eupodiscales</taxon>
        <taxon>Odontellaceae</taxon>
        <taxon>Pseudictyota</taxon>
    </lineage>
</organism>
<dbReference type="InterPro" id="IPR001251">
    <property type="entry name" value="CRAL-TRIO_dom"/>
</dbReference>
<evidence type="ECO:0000313" key="2">
    <source>
        <dbReference type="EMBL" id="CAD8318589.1"/>
    </source>
</evidence>
<sequence length="299" mass="34327">MTAPLKENVVAPIAADKIVHKGEVISYESAKKKLGDGPMRFAPIDERSVEDQIAALSPSERECVDNLKTRWEKKSSGYAFSDSMYLRFARCSPGPEKFNEEAAWKVMKKFDSRYLTLTAVQQEKQLISKTLFVVPELKSKDGHDVFYMRPSRYFPKQTSTKEIIDNLAYCMQVMVEKEKACTEGIAFMANMADWSFSNFSVSYCHQFMMMLQGRVPVRVRLFLIVNPPSWFGKIWSIMKPMLAADFRKKVHMIPCSQLNDHLEDNFVDKLPDDIDIGKADTQAMVSDFVAYRKFVEEAM</sequence>
<dbReference type="GO" id="GO:0016020">
    <property type="term" value="C:membrane"/>
    <property type="evidence" value="ECO:0007669"/>
    <property type="project" value="TreeGrafter"/>
</dbReference>
<dbReference type="InterPro" id="IPR036865">
    <property type="entry name" value="CRAL-TRIO_dom_sf"/>
</dbReference>
<protein>
    <recommendedName>
        <fullName evidence="1">CRAL-TRIO domain-containing protein</fullName>
    </recommendedName>
</protein>
<dbReference type="Pfam" id="PF00650">
    <property type="entry name" value="CRAL_TRIO"/>
    <property type="match status" value="1"/>
</dbReference>
<reference evidence="3" key="1">
    <citation type="submission" date="2021-01" db="EMBL/GenBank/DDBJ databases">
        <authorList>
            <person name="Corre E."/>
            <person name="Pelletier E."/>
            <person name="Niang G."/>
            <person name="Scheremetjew M."/>
            <person name="Finn R."/>
            <person name="Kale V."/>
            <person name="Holt S."/>
            <person name="Cochrane G."/>
            <person name="Meng A."/>
            <person name="Brown T."/>
            <person name="Cohen L."/>
        </authorList>
    </citation>
    <scope>NUCLEOTIDE SEQUENCE</scope>
    <source>
        <strain evidence="3">CCMP147</strain>
    </source>
</reference>
<dbReference type="EMBL" id="HBED01034767">
    <property type="protein sequence ID" value="CAD8318590.1"/>
    <property type="molecule type" value="Transcribed_RNA"/>
</dbReference>
<dbReference type="SMART" id="SM00516">
    <property type="entry name" value="SEC14"/>
    <property type="match status" value="1"/>
</dbReference>
<evidence type="ECO:0000259" key="1">
    <source>
        <dbReference type="PROSITE" id="PS50191"/>
    </source>
</evidence>
<dbReference type="CDD" id="cd00170">
    <property type="entry name" value="SEC14"/>
    <property type="match status" value="1"/>
</dbReference>
<evidence type="ECO:0000313" key="3">
    <source>
        <dbReference type="EMBL" id="CAD8318590.1"/>
    </source>
</evidence>
<proteinExistence type="predicted"/>
<gene>
    <name evidence="2" type="ORF">TDUB1175_LOCUS17384</name>
    <name evidence="3" type="ORF">TDUB1175_LOCUS17385</name>
</gene>
<dbReference type="PANTHER" id="PTHR10174:SF208">
    <property type="entry name" value="CRAL-TRIO DOMAIN-CONTAINING PROTEIN DDB_G0278031"/>
    <property type="match status" value="1"/>
</dbReference>
<dbReference type="Gene3D" id="3.40.525.10">
    <property type="entry name" value="CRAL-TRIO lipid binding domain"/>
    <property type="match status" value="1"/>
</dbReference>
<dbReference type="EMBL" id="HBED01034766">
    <property type="protein sequence ID" value="CAD8318589.1"/>
    <property type="molecule type" value="Transcribed_RNA"/>
</dbReference>
<dbReference type="AlphaFoldDB" id="A0A6U2FXP7"/>
<dbReference type="PANTHER" id="PTHR10174">
    <property type="entry name" value="ALPHA-TOCOPHEROL TRANSFER PROTEIN-RELATED"/>
    <property type="match status" value="1"/>
</dbReference>
<name>A0A6U2FXP7_9STRA</name>
<feature type="domain" description="CRAL-TRIO" evidence="1">
    <location>
        <begin position="119"/>
        <end position="282"/>
    </location>
</feature>